<reference evidence="2" key="1">
    <citation type="journal article" date="2014" name="Proc. Natl. Acad. Sci. U.S.A.">
        <title>Extensive sampling of basidiomycete genomes demonstrates inadequacy of the white-rot/brown-rot paradigm for wood decay fungi.</title>
        <authorList>
            <person name="Riley R."/>
            <person name="Salamov A.A."/>
            <person name="Brown D.W."/>
            <person name="Nagy L.G."/>
            <person name="Floudas D."/>
            <person name="Held B.W."/>
            <person name="Levasseur A."/>
            <person name="Lombard V."/>
            <person name="Morin E."/>
            <person name="Otillar R."/>
            <person name="Lindquist E.A."/>
            <person name="Sun H."/>
            <person name="LaButti K.M."/>
            <person name="Schmutz J."/>
            <person name="Jabbour D."/>
            <person name="Luo H."/>
            <person name="Baker S.E."/>
            <person name="Pisabarro A.G."/>
            <person name="Walton J.D."/>
            <person name="Blanchette R.A."/>
            <person name="Henrissat B."/>
            <person name="Martin F."/>
            <person name="Cullen D."/>
            <person name="Hibbett D.S."/>
            <person name="Grigoriev I.V."/>
        </authorList>
    </citation>
    <scope>NUCLEOTIDE SEQUENCE [LARGE SCALE GENOMIC DNA]</scope>
    <source>
        <strain evidence="2">MUCL 33604</strain>
    </source>
</reference>
<dbReference type="EMBL" id="KL197716">
    <property type="protein sequence ID" value="KDQ58948.1"/>
    <property type="molecule type" value="Genomic_DNA"/>
</dbReference>
<sequence>MASTERGLIDELVGFGQSLGALCLYRDHTRDGRTITISIFTETLILSISKNLLCLNHFYLYDSRLQGCTPDDLFASFSSFNLETLIMGASTPLLWLEIHPSSSNLRTAKRLMELTTSMEQVTVSAWDVTPGRYRRTKGDGIEEGWDVASALDEGYWRIVPLS</sequence>
<dbReference type="Proteomes" id="UP000027265">
    <property type="component" value="Unassembled WGS sequence"/>
</dbReference>
<dbReference type="HOGENOM" id="CLU_1635657_0_0_1"/>
<keyword evidence="2" id="KW-1185">Reference proteome</keyword>
<dbReference type="AlphaFoldDB" id="A0A067PVW8"/>
<evidence type="ECO:0000313" key="1">
    <source>
        <dbReference type="EMBL" id="KDQ58948.1"/>
    </source>
</evidence>
<proteinExistence type="predicted"/>
<dbReference type="InParanoid" id="A0A067PVW8"/>
<accession>A0A067PVW8</accession>
<organism evidence="1 2">
    <name type="scientific">Jaapia argillacea MUCL 33604</name>
    <dbReference type="NCBI Taxonomy" id="933084"/>
    <lineage>
        <taxon>Eukaryota</taxon>
        <taxon>Fungi</taxon>
        <taxon>Dikarya</taxon>
        <taxon>Basidiomycota</taxon>
        <taxon>Agaricomycotina</taxon>
        <taxon>Agaricomycetes</taxon>
        <taxon>Agaricomycetidae</taxon>
        <taxon>Jaapiales</taxon>
        <taxon>Jaapiaceae</taxon>
        <taxon>Jaapia</taxon>
    </lineage>
</organism>
<name>A0A067PVW8_9AGAM</name>
<evidence type="ECO:0000313" key="2">
    <source>
        <dbReference type="Proteomes" id="UP000027265"/>
    </source>
</evidence>
<protein>
    <submittedName>
        <fullName evidence="1">Uncharacterized protein</fullName>
    </submittedName>
</protein>
<gene>
    <name evidence="1" type="ORF">JAAARDRAFT_68540</name>
</gene>